<accession>A0A4D7AV00</accession>
<reference evidence="2 3" key="1">
    <citation type="submission" date="2019-04" db="EMBL/GenBank/DDBJ databases">
        <title>Phreatobacter aquaticus sp. nov.</title>
        <authorList>
            <person name="Choi A."/>
        </authorList>
    </citation>
    <scope>NUCLEOTIDE SEQUENCE [LARGE SCALE GENOMIC DNA]</scope>
    <source>
        <strain evidence="2 3">KCTC 52518</strain>
    </source>
</reference>
<keyword evidence="3" id="KW-1185">Reference proteome</keyword>
<protein>
    <submittedName>
        <fullName evidence="2">Complex I NDUFA9 subunit family protein</fullName>
    </submittedName>
</protein>
<evidence type="ECO:0000259" key="1">
    <source>
        <dbReference type="Pfam" id="PF01370"/>
    </source>
</evidence>
<dbReference type="KEGG" id="pstg:E8M01_15920"/>
<dbReference type="InterPro" id="IPR001509">
    <property type="entry name" value="Epimerase_deHydtase"/>
</dbReference>
<dbReference type="GO" id="GO:0044877">
    <property type="term" value="F:protein-containing complex binding"/>
    <property type="evidence" value="ECO:0007669"/>
    <property type="project" value="TreeGrafter"/>
</dbReference>
<evidence type="ECO:0000313" key="2">
    <source>
        <dbReference type="EMBL" id="QCI65564.1"/>
    </source>
</evidence>
<dbReference type="OrthoDB" id="9776313at2"/>
<feature type="domain" description="NAD-dependent epimerase/dehydratase" evidence="1">
    <location>
        <begin position="8"/>
        <end position="216"/>
    </location>
</feature>
<sequence length="320" mass="33982">MQTFDRLVTVYGGSGFVGRHVVRALARRGFRVRVAVRRPDLAGHLQPLGAVGQINAVQANLRYPDSVRHAAEGAEIVINCVGIMHETGRQKFDAVQARGAETVARAAAEAGAKLIHVSAIGADAEGEALYARSKAAGEAGVLRQQPGAVILRPSVIFGPEDDFFNRLAAMARMLPVLPLIGGGTTRFQPVFVGDVADAVMAAIDGKTTAGTVYELGGPAVKTFKEVVEFVLETIGRKRLLMSLPFGLAAFQAKFLQYVPGAPLTPDQVKLLKSDSVVSAGASADGRTLEGLGIGPKSIEAIAPSYLWRFRRHGQFTEQAQ</sequence>
<dbReference type="SUPFAM" id="SSF51735">
    <property type="entry name" value="NAD(P)-binding Rossmann-fold domains"/>
    <property type="match status" value="1"/>
</dbReference>
<organism evidence="2 3">
    <name type="scientific">Phreatobacter stygius</name>
    <dbReference type="NCBI Taxonomy" id="1940610"/>
    <lineage>
        <taxon>Bacteria</taxon>
        <taxon>Pseudomonadati</taxon>
        <taxon>Pseudomonadota</taxon>
        <taxon>Alphaproteobacteria</taxon>
        <taxon>Hyphomicrobiales</taxon>
        <taxon>Phreatobacteraceae</taxon>
        <taxon>Phreatobacter</taxon>
    </lineage>
</organism>
<dbReference type="AlphaFoldDB" id="A0A4D7AV00"/>
<name>A0A4D7AV00_9HYPH</name>
<gene>
    <name evidence="2" type="ORF">E8M01_15920</name>
</gene>
<dbReference type="RefSeq" id="WP_136961010.1">
    <property type="nucleotide sequence ID" value="NZ_CP039690.1"/>
</dbReference>
<dbReference type="FunFam" id="3.40.50.720:FF:000702">
    <property type="entry name" value="NADH dehydrogenase (Ubiquinone)"/>
    <property type="match status" value="1"/>
</dbReference>
<dbReference type="InterPro" id="IPR051207">
    <property type="entry name" value="ComplexI_NDUFA9_subunit"/>
</dbReference>
<dbReference type="PANTHER" id="PTHR12126:SF11">
    <property type="entry name" value="NADH DEHYDROGENASE [UBIQUINONE] 1 ALPHA SUBCOMPLEX SUBUNIT 9, MITOCHONDRIAL"/>
    <property type="match status" value="1"/>
</dbReference>
<dbReference type="PANTHER" id="PTHR12126">
    <property type="entry name" value="NADH-UBIQUINONE OXIDOREDUCTASE 39 KDA SUBUNIT-RELATED"/>
    <property type="match status" value="1"/>
</dbReference>
<proteinExistence type="predicted"/>
<evidence type="ECO:0000313" key="3">
    <source>
        <dbReference type="Proteomes" id="UP000298781"/>
    </source>
</evidence>
<dbReference type="InterPro" id="IPR036291">
    <property type="entry name" value="NAD(P)-bd_dom_sf"/>
</dbReference>
<dbReference type="EMBL" id="CP039690">
    <property type="protein sequence ID" value="QCI65564.1"/>
    <property type="molecule type" value="Genomic_DNA"/>
</dbReference>
<dbReference type="Gene3D" id="3.40.50.720">
    <property type="entry name" value="NAD(P)-binding Rossmann-like Domain"/>
    <property type="match status" value="1"/>
</dbReference>
<dbReference type="Proteomes" id="UP000298781">
    <property type="component" value="Chromosome"/>
</dbReference>
<dbReference type="CDD" id="cd05271">
    <property type="entry name" value="NDUFA9_like_SDR_a"/>
    <property type="match status" value="1"/>
</dbReference>
<dbReference type="Pfam" id="PF01370">
    <property type="entry name" value="Epimerase"/>
    <property type="match status" value="1"/>
</dbReference>